<comment type="caution">
    <text evidence="2">The sequence shown here is derived from an EMBL/GenBank/DDBJ whole genome shotgun (WGS) entry which is preliminary data.</text>
</comment>
<evidence type="ECO:0000313" key="2">
    <source>
        <dbReference type="EMBL" id="TWG13169.1"/>
    </source>
</evidence>
<evidence type="ECO:0000313" key="3">
    <source>
        <dbReference type="Proteomes" id="UP000319927"/>
    </source>
</evidence>
<dbReference type="EMBL" id="VIXA01000003">
    <property type="protein sequence ID" value="TWG13169.1"/>
    <property type="molecule type" value="Genomic_DNA"/>
</dbReference>
<evidence type="ECO:0000256" key="1">
    <source>
        <dbReference type="SAM" id="MobiDB-lite"/>
    </source>
</evidence>
<dbReference type="Proteomes" id="UP000319927">
    <property type="component" value="Unassembled WGS sequence"/>
</dbReference>
<dbReference type="AlphaFoldDB" id="A0A561VNI1"/>
<sequence length="93" mass="9847">MAREDRPGRCGGRRCGRPGRGGPGADGPAGVGRVRTDRPGVGRVVRRGRPAGRRTGHARQGRVARCGLTVRAKLLPLLTSQFTDQVIAPRMPG</sequence>
<gene>
    <name evidence="2" type="ORF">FHX75_13205</name>
</gene>
<keyword evidence="3" id="KW-1185">Reference proteome</keyword>
<organism evidence="2 3">
    <name type="scientific">Micromonospora palomenae</name>
    <dbReference type="NCBI Taxonomy" id="1461247"/>
    <lineage>
        <taxon>Bacteria</taxon>
        <taxon>Bacillati</taxon>
        <taxon>Actinomycetota</taxon>
        <taxon>Actinomycetes</taxon>
        <taxon>Micromonosporales</taxon>
        <taxon>Micromonosporaceae</taxon>
        <taxon>Micromonospora</taxon>
    </lineage>
</organism>
<feature type="compositionally biased region" description="Gly residues" evidence="1">
    <location>
        <begin position="18"/>
        <end position="30"/>
    </location>
</feature>
<name>A0A561VNI1_9ACTN</name>
<accession>A0A561VNI1</accession>
<proteinExistence type="predicted"/>
<reference evidence="2 3" key="1">
    <citation type="submission" date="2019-06" db="EMBL/GenBank/DDBJ databases">
        <title>Sequencing the genomes of 1000 actinobacteria strains.</title>
        <authorList>
            <person name="Klenk H.-P."/>
        </authorList>
    </citation>
    <scope>NUCLEOTIDE SEQUENCE [LARGE SCALE GENOMIC DNA]</scope>
    <source>
        <strain evidence="2 3">DSM 102131</strain>
    </source>
</reference>
<feature type="region of interest" description="Disordered" evidence="1">
    <location>
        <begin position="1"/>
        <end position="37"/>
    </location>
</feature>
<protein>
    <submittedName>
        <fullName evidence="2">Uncharacterized protein</fullName>
    </submittedName>
</protein>